<feature type="chain" id="PRO_5012318771" evidence="1">
    <location>
        <begin position="22"/>
        <end position="136"/>
    </location>
</feature>
<name>A0A1M3U0H2_ASPLC</name>
<protein>
    <submittedName>
        <fullName evidence="2">Uncharacterized protein</fullName>
    </submittedName>
</protein>
<dbReference type="Proteomes" id="UP000184063">
    <property type="component" value="Unassembled WGS sequence"/>
</dbReference>
<accession>A0A1M3U0H2</accession>
<keyword evidence="1" id="KW-0732">Signal</keyword>
<dbReference type="AlphaFoldDB" id="A0A1M3U0H2"/>
<evidence type="ECO:0000256" key="1">
    <source>
        <dbReference type="SAM" id="SignalP"/>
    </source>
</evidence>
<reference evidence="3" key="1">
    <citation type="journal article" date="2017" name="Genome Biol.">
        <title>Comparative genomics reveals high biological diversity and specific adaptations in the industrially and medically important fungal genus Aspergillus.</title>
        <authorList>
            <person name="de Vries R.P."/>
            <person name="Riley R."/>
            <person name="Wiebenga A."/>
            <person name="Aguilar-Osorio G."/>
            <person name="Amillis S."/>
            <person name="Uchima C.A."/>
            <person name="Anderluh G."/>
            <person name="Asadollahi M."/>
            <person name="Askin M."/>
            <person name="Barry K."/>
            <person name="Battaglia E."/>
            <person name="Bayram O."/>
            <person name="Benocci T."/>
            <person name="Braus-Stromeyer S.A."/>
            <person name="Caldana C."/>
            <person name="Canovas D."/>
            <person name="Cerqueira G.C."/>
            <person name="Chen F."/>
            <person name="Chen W."/>
            <person name="Choi C."/>
            <person name="Clum A."/>
            <person name="Dos Santos R.A."/>
            <person name="Damasio A.R."/>
            <person name="Diallinas G."/>
            <person name="Emri T."/>
            <person name="Fekete E."/>
            <person name="Flipphi M."/>
            <person name="Freyberg S."/>
            <person name="Gallo A."/>
            <person name="Gournas C."/>
            <person name="Habgood R."/>
            <person name="Hainaut M."/>
            <person name="Harispe M.L."/>
            <person name="Henrissat B."/>
            <person name="Hilden K.S."/>
            <person name="Hope R."/>
            <person name="Hossain A."/>
            <person name="Karabika E."/>
            <person name="Karaffa L."/>
            <person name="Karanyi Z."/>
            <person name="Krasevec N."/>
            <person name="Kuo A."/>
            <person name="Kusch H."/>
            <person name="LaButti K."/>
            <person name="Lagendijk E.L."/>
            <person name="Lapidus A."/>
            <person name="Levasseur A."/>
            <person name="Lindquist E."/>
            <person name="Lipzen A."/>
            <person name="Logrieco A.F."/>
            <person name="MacCabe A."/>
            <person name="Maekelae M.R."/>
            <person name="Malavazi I."/>
            <person name="Melin P."/>
            <person name="Meyer V."/>
            <person name="Mielnichuk N."/>
            <person name="Miskei M."/>
            <person name="Molnar A.P."/>
            <person name="Mule G."/>
            <person name="Ngan C.Y."/>
            <person name="Orejas M."/>
            <person name="Orosz E."/>
            <person name="Ouedraogo J.P."/>
            <person name="Overkamp K.M."/>
            <person name="Park H.-S."/>
            <person name="Perrone G."/>
            <person name="Piumi F."/>
            <person name="Punt P.J."/>
            <person name="Ram A.F."/>
            <person name="Ramon A."/>
            <person name="Rauscher S."/>
            <person name="Record E."/>
            <person name="Riano-Pachon D.M."/>
            <person name="Robert V."/>
            <person name="Roehrig J."/>
            <person name="Ruller R."/>
            <person name="Salamov A."/>
            <person name="Salih N.S."/>
            <person name="Samson R.A."/>
            <person name="Sandor E."/>
            <person name="Sanguinetti M."/>
            <person name="Schuetze T."/>
            <person name="Sepcic K."/>
            <person name="Shelest E."/>
            <person name="Sherlock G."/>
            <person name="Sophianopoulou V."/>
            <person name="Squina F.M."/>
            <person name="Sun H."/>
            <person name="Susca A."/>
            <person name="Todd R.B."/>
            <person name="Tsang A."/>
            <person name="Unkles S.E."/>
            <person name="van de Wiele N."/>
            <person name="van Rossen-Uffink D."/>
            <person name="Oliveira J.V."/>
            <person name="Vesth T.C."/>
            <person name="Visser J."/>
            <person name="Yu J.-H."/>
            <person name="Zhou M."/>
            <person name="Andersen M.R."/>
            <person name="Archer D.B."/>
            <person name="Baker S.E."/>
            <person name="Benoit I."/>
            <person name="Brakhage A.A."/>
            <person name="Braus G.H."/>
            <person name="Fischer R."/>
            <person name="Frisvad J.C."/>
            <person name="Goldman G.H."/>
            <person name="Houbraken J."/>
            <person name="Oakley B."/>
            <person name="Pocsi I."/>
            <person name="Scazzocchio C."/>
            <person name="Seiboth B."/>
            <person name="vanKuyk P.A."/>
            <person name="Wortman J."/>
            <person name="Dyer P.S."/>
            <person name="Grigoriev I.V."/>
        </authorList>
    </citation>
    <scope>NUCLEOTIDE SEQUENCE [LARGE SCALE GENOMIC DNA]</scope>
    <source>
        <strain evidence="3">CBS 106.47</strain>
    </source>
</reference>
<proteinExistence type="predicted"/>
<gene>
    <name evidence="2" type="ORF">ASPFODRAFT_263085</name>
</gene>
<feature type="signal peptide" evidence="1">
    <location>
        <begin position="1"/>
        <end position="21"/>
    </location>
</feature>
<dbReference type="VEuPathDB" id="FungiDB:ASPFODRAFT_263085"/>
<organism evidence="2 3">
    <name type="scientific">Aspergillus luchuensis (strain CBS 106.47)</name>
    <dbReference type="NCBI Taxonomy" id="1137211"/>
    <lineage>
        <taxon>Eukaryota</taxon>
        <taxon>Fungi</taxon>
        <taxon>Dikarya</taxon>
        <taxon>Ascomycota</taxon>
        <taxon>Pezizomycotina</taxon>
        <taxon>Eurotiomycetes</taxon>
        <taxon>Eurotiomycetidae</taxon>
        <taxon>Eurotiales</taxon>
        <taxon>Aspergillaceae</taxon>
        <taxon>Aspergillus</taxon>
        <taxon>Aspergillus subgen. Circumdati</taxon>
    </lineage>
</organism>
<sequence length="136" mass="15085">MYLRQLILLLLVIDESMWVYSVEKSKKKLVGGPAVEIPDAPVFKLSHQSSLASDRFRLFGVPATLCLNPDQLTKRAPAPGPIVGSLGRGHEEKHHQHHRHRIMLILGDDVGWLRLLDLGVHAEDAHPPQGAALLTE</sequence>
<dbReference type="EMBL" id="KV878236">
    <property type="protein sequence ID" value="OJZ92510.1"/>
    <property type="molecule type" value="Genomic_DNA"/>
</dbReference>
<evidence type="ECO:0000313" key="2">
    <source>
        <dbReference type="EMBL" id="OJZ92510.1"/>
    </source>
</evidence>
<evidence type="ECO:0000313" key="3">
    <source>
        <dbReference type="Proteomes" id="UP000184063"/>
    </source>
</evidence>